<feature type="compositionally biased region" description="Polar residues" evidence="1">
    <location>
        <begin position="9"/>
        <end position="20"/>
    </location>
</feature>
<organism evidence="3">
    <name type="scientific">Melampsora larici-populina (strain 98AG31 / pathotype 3-4-7)</name>
    <name type="common">Poplar leaf rust fungus</name>
    <dbReference type="NCBI Taxonomy" id="747676"/>
    <lineage>
        <taxon>Eukaryota</taxon>
        <taxon>Fungi</taxon>
        <taxon>Dikarya</taxon>
        <taxon>Basidiomycota</taxon>
        <taxon>Pucciniomycotina</taxon>
        <taxon>Pucciniomycetes</taxon>
        <taxon>Pucciniales</taxon>
        <taxon>Melampsoraceae</taxon>
        <taxon>Melampsora</taxon>
    </lineage>
</organism>
<keyword evidence="3" id="KW-1185">Reference proteome</keyword>
<proteinExistence type="predicted"/>
<dbReference type="HOGENOM" id="CLU_056407_3_0_1"/>
<dbReference type="KEGG" id="mlr:MELLADRAFT_93857"/>
<dbReference type="EMBL" id="GL883151">
    <property type="protein sequence ID" value="EGG00105.1"/>
    <property type="molecule type" value="Genomic_DNA"/>
</dbReference>
<dbReference type="RefSeq" id="XP_007416703.1">
    <property type="nucleotide sequence ID" value="XM_007416641.1"/>
</dbReference>
<evidence type="ECO:0000313" key="2">
    <source>
        <dbReference type="EMBL" id="EGG00105.1"/>
    </source>
</evidence>
<protein>
    <submittedName>
        <fullName evidence="2">Uncharacterized protein</fullName>
    </submittedName>
</protein>
<dbReference type="InParanoid" id="F4S5H8"/>
<name>F4S5H8_MELLP</name>
<evidence type="ECO:0000313" key="3">
    <source>
        <dbReference type="Proteomes" id="UP000001072"/>
    </source>
</evidence>
<gene>
    <name evidence="2" type="ORF">MELLADRAFT_93857</name>
</gene>
<reference evidence="3" key="1">
    <citation type="journal article" date="2011" name="Proc. Natl. Acad. Sci. U.S.A.">
        <title>Obligate biotrophy features unraveled by the genomic analysis of rust fungi.</title>
        <authorList>
            <person name="Duplessis S."/>
            <person name="Cuomo C.A."/>
            <person name="Lin Y.-C."/>
            <person name="Aerts A."/>
            <person name="Tisserant E."/>
            <person name="Veneault-Fourrey C."/>
            <person name="Joly D.L."/>
            <person name="Hacquard S."/>
            <person name="Amselem J."/>
            <person name="Cantarel B.L."/>
            <person name="Chiu R."/>
            <person name="Coutinho P.M."/>
            <person name="Feau N."/>
            <person name="Field M."/>
            <person name="Frey P."/>
            <person name="Gelhaye E."/>
            <person name="Goldberg J."/>
            <person name="Grabherr M.G."/>
            <person name="Kodira C.D."/>
            <person name="Kohler A."/>
            <person name="Kuees U."/>
            <person name="Lindquist E.A."/>
            <person name="Lucas S.M."/>
            <person name="Mago R."/>
            <person name="Mauceli E."/>
            <person name="Morin E."/>
            <person name="Murat C."/>
            <person name="Pangilinan J.L."/>
            <person name="Park R."/>
            <person name="Pearson M."/>
            <person name="Quesneville H."/>
            <person name="Rouhier N."/>
            <person name="Sakthikumar S."/>
            <person name="Salamov A.A."/>
            <person name="Schmutz J."/>
            <person name="Selles B."/>
            <person name="Shapiro H."/>
            <person name="Tanguay P."/>
            <person name="Tuskan G.A."/>
            <person name="Henrissat B."/>
            <person name="Van de Peer Y."/>
            <person name="Rouze P."/>
            <person name="Ellis J.G."/>
            <person name="Dodds P.N."/>
            <person name="Schein J.E."/>
            <person name="Zhong S."/>
            <person name="Hamelin R.C."/>
            <person name="Grigoriev I.V."/>
            <person name="Szabo L.J."/>
            <person name="Martin F."/>
        </authorList>
    </citation>
    <scope>NUCLEOTIDE SEQUENCE [LARGE SCALE GENOMIC DNA]</scope>
    <source>
        <strain evidence="3">98AG31 / pathotype 3-4-7</strain>
    </source>
</reference>
<feature type="region of interest" description="Disordered" evidence="1">
    <location>
        <begin position="1"/>
        <end position="51"/>
    </location>
</feature>
<dbReference type="GeneID" id="18936713"/>
<dbReference type="VEuPathDB" id="FungiDB:MELLADRAFT_93857"/>
<evidence type="ECO:0000256" key="1">
    <source>
        <dbReference type="SAM" id="MobiDB-lite"/>
    </source>
</evidence>
<dbReference type="Proteomes" id="UP000001072">
    <property type="component" value="Unassembled WGS sequence"/>
</dbReference>
<feature type="compositionally biased region" description="Polar residues" evidence="1">
    <location>
        <begin position="34"/>
        <end position="51"/>
    </location>
</feature>
<dbReference type="AlphaFoldDB" id="F4S5H8"/>
<accession>F4S5H8</accession>
<sequence length="254" mass="28649">MTKGKKTKSQPNSAKTSGADNPTVAASDPHKIPPQTSFPNLTQMPSDQSKPELTNAHWLKVQTLDDDLKIVFLVPGVDITSAGVTCLKLYRILIHFNPKSSSRPSHRKDKLWAEFAKDVVPILMPHMLPPPPAPMQTETSFSDFNPLSRKTTRPQLISAVRTVNTIIYIPTSCTRDSLLVLYKAFIDKDLPLPWLTEFIKSPNIVKQDRVKDLCMEELRMTLQEHAPHVFIHLPPMNDITILFFDAQQMLDCSL</sequence>